<dbReference type="SUPFAM" id="SSF48452">
    <property type="entry name" value="TPR-like"/>
    <property type="match status" value="1"/>
</dbReference>
<organism evidence="14 15">
    <name type="scientific">Plectonema radiosum NIES-515</name>
    <dbReference type="NCBI Taxonomy" id="2986073"/>
    <lineage>
        <taxon>Bacteria</taxon>
        <taxon>Bacillati</taxon>
        <taxon>Cyanobacteriota</taxon>
        <taxon>Cyanophyceae</taxon>
        <taxon>Oscillatoriophycideae</taxon>
        <taxon>Oscillatoriales</taxon>
        <taxon>Microcoleaceae</taxon>
        <taxon>Plectonema</taxon>
    </lineage>
</organism>
<keyword evidence="12" id="KW-1133">Transmembrane helix</keyword>
<comment type="similarity">
    <text evidence="1">Belongs to the leucine-binding protein family.</text>
</comment>
<keyword evidence="8 11" id="KW-0067">ATP-binding</keyword>
<accession>A0ABT3B3A9</accession>
<dbReference type="RefSeq" id="WP_263747121.1">
    <property type="nucleotide sequence ID" value="NZ_JAOWRF010000260.1"/>
</dbReference>
<dbReference type="CDD" id="cd14014">
    <property type="entry name" value="STKc_PknB_like"/>
    <property type="match status" value="1"/>
</dbReference>
<evidence type="ECO:0000256" key="11">
    <source>
        <dbReference type="PROSITE-ProRule" id="PRU10141"/>
    </source>
</evidence>
<evidence type="ECO:0000256" key="10">
    <source>
        <dbReference type="ARBA" id="ARBA00048679"/>
    </source>
</evidence>
<evidence type="ECO:0000259" key="13">
    <source>
        <dbReference type="PROSITE" id="PS50011"/>
    </source>
</evidence>
<evidence type="ECO:0000256" key="6">
    <source>
        <dbReference type="ARBA" id="ARBA00022741"/>
    </source>
</evidence>
<dbReference type="PANTHER" id="PTHR24363">
    <property type="entry name" value="SERINE/THREONINE PROTEIN KINASE"/>
    <property type="match status" value="1"/>
</dbReference>
<dbReference type="InterPro" id="IPR028081">
    <property type="entry name" value="Leu-bd"/>
</dbReference>
<keyword evidence="3" id="KW-0723">Serine/threonine-protein kinase</keyword>
<keyword evidence="4" id="KW-0808">Transferase</keyword>
<evidence type="ECO:0000256" key="4">
    <source>
        <dbReference type="ARBA" id="ARBA00022679"/>
    </source>
</evidence>
<dbReference type="SUPFAM" id="SSF53822">
    <property type="entry name" value="Periplasmic binding protein-like I"/>
    <property type="match status" value="1"/>
</dbReference>
<dbReference type="Proteomes" id="UP001526143">
    <property type="component" value="Unassembled WGS sequence"/>
</dbReference>
<dbReference type="InterPro" id="IPR011990">
    <property type="entry name" value="TPR-like_helical_dom_sf"/>
</dbReference>
<dbReference type="Pfam" id="PF13458">
    <property type="entry name" value="Peripla_BP_6"/>
    <property type="match status" value="1"/>
</dbReference>
<dbReference type="InterPro" id="IPR028082">
    <property type="entry name" value="Peripla_BP_I"/>
</dbReference>
<gene>
    <name evidence="14" type="ORF">OGM63_18480</name>
</gene>
<evidence type="ECO:0000256" key="12">
    <source>
        <dbReference type="SAM" id="Phobius"/>
    </source>
</evidence>
<feature type="transmembrane region" description="Helical" evidence="12">
    <location>
        <begin position="317"/>
        <end position="337"/>
    </location>
</feature>
<evidence type="ECO:0000256" key="1">
    <source>
        <dbReference type="ARBA" id="ARBA00010062"/>
    </source>
</evidence>
<keyword evidence="12" id="KW-0812">Transmembrane</keyword>
<proteinExistence type="inferred from homology"/>
<feature type="domain" description="Protein kinase" evidence="13">
    <location>
        <begin position="9"/>
        <end position="278"/>
    </location>
</feature>
<evidence type="ECO:0000256" key="7">
    <source>
        <dbReference type="ARBA" id="ARBA00022777"/>
    </source>
</evidence>
<dbReference type="EC" id="2.7.11.1" evidence="2"/>
<evidence type="ECO:0000313" key="15">
    <source>
        <dbReference type="Proteomes" id="UP001526143"/>
    </source>
</evidence>
<keyword evidence="12" id="KW-0472">Membrane</keyword>
<evidence type="ECO:0000256" key="5">
    <source>
        <dbReference type="ARBA" id="ARBA00022729"/>
    </source>
</evidence>
<evidence type="ECO:0000313" key="14">
    <source>
        <dbReference type="EMBL" id="MCV3215475.1"/>
    </source>
</evidence>
<dbReference type="Gene3D" id="3.40.50.2300">
    <property type="match status" value="2"/>
</dbReference>
<keyword evidence="5" id="KW-0732">Signal</keyword>
<comment type="catalytic activity">
    <reaction evidence="10">
        <text>L-seryl-[protein] + ATP = O-phospho-L-seryl-[protein] + ADP + H(+)</text>
        <dbReference type="Rhea" id="RHEA:17989"/>
        <dbReference type="Rhea" id="RHEA-COMP:9863"/>
        <dbReference type="Rhea" id="RHEA-COMP:11604"/>
        <dbReference type="ChEBI" id="CHEBI:15378"/>
        <dbReference type="ChEBI" id="CHEBI:29999"/>
        <dbReference type="ChEBI" id="CHEBI:30616"/>
        <dbReference type="ChEBI" id="CHEBI:83421"/>
        <dbReference type="ChEBI" id="CHEBI:456216"/>
        <dbReference type="EC" id="2.7.11.1"/>
    </reaction>
</comment>
<feature type="binding site" evidence="11">
    <location>
        <position position="38"/>
    </location>
    <ligand>
        <name>ATP</name>
        <dbReference type="ChEBI" id="CHEBI:30616"/>
    </ligand>
</feature>
<comment type="caution">
    <text evidence="14">The sequence shown here is derived from an EMBL/GenBank/DDBJ whole genome shotgun (WGS) entry which is preliminary data.</text>
</comment>
<dbReference type="Gene3D" id="1.10.510.10">
    <property type="entry name" value="Transferase(Phosphotransferase) domain 1"/>
    <property type="match status" value="1"/>
</dbReference>
<dbReference type="InterPro" id="IPR011009">
    <property type="entry name" value="Kinase-like_dom_sf"/>
</dbReference>
<dbReference type="PROSITE" id="PS50011">
    <property type="entry name" value="PROTEIN_KINASE_DOM"/>
    <property type="match status" value="1"/>
</dbReference>
<dbReference type="Pfam" id="PF00069">
    <property type="entry name" value="Pkinase"/>
    <property type="match status" value="1"/>
</dbReference>
<comment type="catalytic activity">
    <reaction evidence="9">
        <text>L-threonyl-[protein] + ATP = O-phospho-L-threonyl-[protein] + ADP + H(+)</text>
        <dbReference type="Rhea" id="RHEA:46608"/>
        <dbReference type="Rhea" id="RHEA-COMP:11060"/>
        <dbReference type="Rhea" id="RHEA-COMP:11605"/>
        <dbReference type="ChEBI" id="CHEBI:15378"/>
        <dbReference type="ChEBI" id="CHEBI:30013"/>
        <dbReference type="ChEBI" id="CHEBI:30616"/>
        <dbReference type="ChEBI" id="CHEBI:61977"/>
        <dbReference type="ChEBI" id="CHEBI:456216"/>
        <dbReference type="EC" id="2.7.11.1"/>
    </reaction>
</comment>
<evidence type="ECO:0000256" key="8">
    <source>
        <dbReference type="ARBA" id="ARBA00022840"/>
    </source>
</evidence>
<keyword evidence="7 14" id="KW-0418">Kinase</keyword>
<dbReference type="InterPro" id="IPR000719">
    <property type="entry name" value="Prot_kinase_dom"/>
</dbReference>
<dbReference type="EMBL" id="JAOWRF010000260">
    <property type="protein sequence ID" value="MCV3215475.1"/>
    <property type="molecule type" value="Genomic_DNA"/>
</dbReference>
<evidence type="ECO:0000256" key="3">
    <source>
        <dbReference type="ARBA" id="ARBA00022527"/>
    </source>
</evidence>
<keyword evidence="6 11" id="KW-0547">Nucleotide-binding</keyword>
<dbReference type="InterPro" id="IPR017441">
    <property type="entry name" value="Protein_kinase_ATP_BS"/>
</dbReference>
<dbReference type="SMART" id="SM00220">
    <property type="entry name" value="S_TKc"/>
    <property type="match status" value="1"/>
</dbReference>
<dbReference type="PANTHER" id="PTHR24363:SF0">
    <property type="entry name" value="SERINE_THREONINE KINASE LIKE DOMAIN CONTAINING 1"/>
    <property type="match status" value="1"/>
</dbReference>
<name>A0ABT3B3A9_9CYAN</name>
<protein>
    <recommendedName>
        <fullName evidence="2">non-specific serine/threonine protein kinase</fullName>
        <ecNumber evidence="2">2.7.11.1</ecNumber>
    </recommendedName>
</protein>
<reference evidence="14 15" key="1">
    <citation type="submission" date="2022-10" db="EMBL/GenBank/DDBJ databases">
        <title>Identification of biosynthetic pathway for the production of the potent trypsin inhibitor radiosumin.</title>
        <authorList>
            <person name="Fewer D.P."/>
            <person name="Delbaje E."/>
            <person name="Ouyang X."/>
            <person name="Agostino P.D."/>
            <person name="Wahlsten M."/>
            <person name="Jokela J."/>
            <person name="Permi P."/>
            <person name="Haapaniemi E."/>
            <person name="Koistinen H."/>
        </authorList>
    </citation>
    <scope>NUCLEOTIDE SEQUENCE [LARGE SCALE GENOMIC DNA]</scope>
    <source>
        <strain evidence="14 15">NIES-515</strain>
    </source>
</reference>
<dbReference type="CDD" id="cd06268">
    <property type="entry name" value="PBP1_ABC_transporter_LIVBP-like"/>
    <property type="match status" value="1"/>
</dbReference>
<evidence type="ECO:0000256" key="2">
    <source>
        <dbReference type="ARBA" id="ARBA00012513"/>
    </source>
</evidence>
<sequence>MDLILKTRYLPLEQIGWGGFGKTFRTWDAHLEQQCVVKQLQPRNTSGNPFSSSELESIKRLFEKEAKTLRDLRHEQIPQLYDYFELPTPSNSQEELFYLVQQYIQGKTLAQELNTRSRFSEDEVVRDLRQILNVLNYIHEPRRRVIHRDIKPSNIIRDENGKLYLIDFGAVKRQLEPGVPVEQSMAIRTPIFAPPEQLSGGEIFPCSDLYSLAVTCLCLLTGRSANELKNQDRWIWKEYVNVNDNLADILDRMLSYQPEDRYKSAENVITALSGQISLNQNSSGNRENPRKREEFNDPTIHEKTSFYLRLYRLIKKVFLPMGLVVLGSAIALLIHWWTHPPICDFQNQSGFSCGEQILIPQNPNITNTIFADKQRGTDAFRHEKFDEAIVYFKRYLTANKNDPEARIYLNNSQAALTNNPLKIAASVAIIDDTLNSSNILAEQMLRGLAHVQDNINQNKGINGRLLFIEIASYFGHKEKIKRIADAIASKESILGVIGYYTSEDTIETAPSYDGKMVVISPTSAAVRDSNFPLFSKYVFRTTPDNSAVAGKLVEYMRHQRRKKTAIFYEPNEKYTISFMQEFKNVLFQNQGEVVNECQVTQTLSEALNCLQQAKQSNAEVILLALSQKVADNVIIAIINQSENITILGGAPLYSESVSQANIPVDKLRSVIPWHRSNGTKSKFELESAKLWGTGDVNWRTAMSYDATMAMVEALKRSQGNYTRQRLYEALKNPAFSAEGATAKVEFNDLGDRKPLPGIGVLVKVENNRFVVDQTQYN</sequence>
<dbReference type="PROSITE" id="PS00107">
    <property type="entry name" value="PROTEIN_KINASE_ATP"/>
    <property type="match status" value="1"/>
</dbReference>
<dbReference type="SUPFAM" id="SSF56112">
    <property type="entry name" value="Protein kinase-like (PK-like)"/>
    <property type="match status" value="1"/>
</dbReference>
<keyword evidence="15" id="KW-1185">Reference proteome</keyword>
<dbReference type="GO" id="GO:0016301">
    <property type="term" value="F:kinase activity"/>
    <property type="evidence" value="ECO:0007669"/>
    <property type="project" value="UniProtKB-KW"/>
</dbReference>
<evidence type="ECO:0000256" key="9">
    <source>
        <dbReference type="ARBA" id="ARBA00047899"/>
    </source>
</evidence>